<name>A0A7I4XV05_HAECO</name>
<dbReference type="OMA" id="ITIMHAD"/>
<dbReference type="OrthoDB" id="10492146at2759"/>
<accession>A0A7I4XV05</accession>
<feature type="region of interest" description="Disordered" evidence="1">
    <location>
        <begin position="27"/>
        <end position="139"/>
    </location>
</feature>
<feature type="region of interest" description="Disordered" evidence="1">
    <location>
        <begin position="178"/>
        <end position="330"/>
    </location>
</feature>
<feature type="compositionally biased region" description="Polar residues" evidence="1">
    <location>
        <begin position="262"/>
        <end position="330"/>
    </location>
</feature>
<feature type="compositionally biased region" description="Basic residues" evidence="1">
    <location>
        <begin position="799"/>
        <end position="814"/>
    </location>
</feature>
<reference evidence="3" key="1">
    <citation type="submission" date="2020-12" db="UniProtKB">
        <authorList>
            <consortium name="WormBaseParasite"/>
        </authorList>
    </citation>
    <scope>IDENTIFICATION</scope>
    <source>
        <strain evidence="3">MHco3</strain>
    </source>
</reference>
<feature type="compositionally biased region" description="Low complexity" evidence="1">
    <location>
        <begin position="783"/>
        <end position="794"/>
    </location>
</feature>
<feature type="compositionally biased region" description="Basic and acidic residues" evidence="1">
    <location>
        <begin position="708"/>
        <end position="739"/>
    </location>
</feature>
<feature type="compositionally biased region" description="Basic residues" evidence="1">
    <location>
        <begin position="553"/>
        <end position="568"/>
    </location>
</feature>
<evidence type="ECO:0000313" key="2">
    <source>
        <dbReference type="Proteomes" id="UP000025227"/>
    </source>
</evidence>
<feature type="compositionally biased region" description="Polar residues" evidence="1">
    <location>
        <begin position="209"/>
        <end position="222"/>
    </location>
</feature>
<feature type="compositionally biased region" description="Polar residues" evidence="1">
    <location>
        <begin position="852"/>
        <end position="871"/>
    </location>
</feature>
<feature type="region of interest" description="Disordered" evidence="1">
    <location>
        <begin position="384"/>
        <end position="940"/>
    </location>
</feature>
<protein>
    <submittedName>
        <fullName evidence="3">Serine/arginine repetitive matrix protein 2-like</fullName>
    </submittedName>
</protein>
<keyword evidence="2" id="KW-1185">Reference proteome</keyword>
<feature type="compositionally biased region" description="Basic residues" evidence="1">
    <location>
        <begin position="649"/>
        <end position="666"/>
    </location>
</feature>
<feature type="compositionally biased region" description="Polar residues" evidence="1">
    <location>
        <begin position="596"/>
        <end position="612"/>
    </location>
</feature>
<feature type="compositionally biased region" description="Polar residues" evidence="1">
    <location>
        <begin position="40"/>
        <end position="63"/>
    </location>
</feature>
<feature type="compositionally biased region" description="Low complexity" evidence="1">
    <location>
        <begin position="223"/>
        <end position="254"/>
    </location>
</feature>
<feature type="compositionally biased region" description="Polar residues" evidence="1">
    <location>
        <begin position="624"/>
        <end position="643"/>
    </location>
</feature>
<dbReference type="AlphaFoldDB" id="A0A7I4XV05"/>
<dbReference type="WBParaSite" id="HCON_00014140-00001">
    <property type="protein sequence ID" value="HCON_00014140-00001"/>
    <property type="gene ID" value="HCON_00014140"/>
</dbReference>
<evidence type="ECO:0000313" key="3">
    <source>
        <dbReference type="WBParaSite" id="HCON_00014140-00001"/>
    </source>
</evidence>
<dbReference type="Proteomes" id="UP000025227">
    <property type="component" value="Unplaced"/>
</dbReference>
<proteinExistence type="predicted"/>
<feature type="compositionally biased region" description="Basic and acidic residues" evidence="1">
    <location>
        <begin position="667"/>
        <end position="684"/>
    </location>
</feature>
<sequence length="1014" mass="111698">MASDAYQKVLLMVDTTVSNAKDLLNQLQTNSQEKKPSQAGIRNSTRESSNQIPASSQKRTPSQAGVRKRGDRARDLSNQRQTVPQKRKPSRAGSQKSERRASSIADSIRSEDCHTAPNVTSDSESAHTPTYSPTDLCSIPYSRMKKCDDAGGVAIHNDDEFEITIMHADNVYINCESDHESGAGSKRSFPVKVKPKETSSMVALPSKGRTITTESQRSQRAISSEQQLSKRSSSRTPVRSSRPVPARTPPSVSARRVPSITPPTMSSRRAPTRTPPTMSSRRASTRTPPTMSSRRVPSRTPPTMSSRRGPTRTPTKGQLKTARTTSEKSVQTLTAISPGVSTATITTTKVCHTDSMPGALPSRSIPICEHICPFALVPCVTGSRSMSVPRQLRQPKDPYRPPKRAVSVASSARTPVYQRGRPQHTTSHLPSAETITKPKRKELPSKPRSTSKPKTPVYQSTRPRHTTSHLPSAESTAKREELPSETRSTSIKSRSAKTPVKSPRSRRTPEIRSQLAPWGTSAEVCFQDAPPLNPAFLESTSSQEGKPVEKPTKSPRKSPRRKKRKRKDRHGDLKKTGSYLDLTSKYAVAGRKQKQKSSSTAPSSQDKLSSGTPPGVSTELPPEISTNDMSKSATEASQRSSASEPKFIFKVHKPRKGDRKPSKKKYKESGKRESGHKLVEKSESDLSQTDQLPEEAERKQTRLPQKLDYIRQSRESIKESRQIMKKQDVKKKQERHAAKEFVNPTRMKRPQGELEEEVLRFPPPPIPTSTSSSTTRPPRPMPEESSFFSASDSRSLGRSYHRKAKRKRGSHRKSAVLQPSFQPAEPKMSYLDQQIARRRVKKTPEKPGKVATPSTPQVSTARADSKLSTAKGSGLLVTAQEKPQSSESGTKSLSDSSGKSKKGDTSSGGDSDRPPKVDSKLYRPSGSKLDGKPTAKKKPTIQRIDVGVPTYTLPSLSLKQSQSIDSQTSGGMKFDAKFQIKDVDNNLEHVLSVNCNFVNKQLKKIVLNGKHGRI</sequence>
<feature type="compositionally biased region" description="Basic and acidic residues" evidence="1">
    <location>
        <begin position="910"/>
        <end position="921"/>
    </location>
</feature>
<feature type="compositionally biased region" description="Polar residues" evidence="1">
    <location>
        <begin position="117"/>
        <end position="135"/>
    </location>
</feature>
<feature type="compositionally biased region" description="Low complexity" evidence="1">
    <location>
        <begin position="885"/>
        <end position="897"/>
    </location>
</feature>
<evidence type="ECO:0000256" key="1">
    <source>
        <dbReference type="SAM" id="MobiDB-lite"/>
    </source>
</evidence>
<feature type="compositionally biased region" description="Polar residues" evidence="1">
    <location>
        <begin position="447"/>
        <end position="461"/>
    </location>
</feature>
<organism evidence="2 3">
    <name type="scientific">Haemonchus contortus</name>
    <name type="common">Barber pole worm</name>
    <dbReference type="NCBI Taxonomy" id="6289"/>
    <lineage>
        <taxon>Eukaryota</taxon>
        <taxon>Metazoa</taxon>
        <taxon>Ecdysozoa</taxon>
        <taxon>Nematoda</taxon>
        <taxon>Chromadorea</taxon>
        <taxon>Rhabditida</taxon>
        <taxon>Rhabditina</taxon>
        <taxon>Rhabditomorpha</taxon>
        <taxon>Strongyloidea</taxon>
        <taxon>Trichostrongylidae</taxon>
        <taxon>Haemonchus</taxon>
    </lineage>
</organism>